<evidence type="ECO:0000256" key="4">
    <source>
        <dbReference type="ARBA" id="ARBA00023004"/>
    </source>
</evidence>
<feature type="chain" id="PRO_5043461837" evidence="6">
    <location>
        <begin position="27"/>
        <end position="212"/>
    </location>
</feature>
<evidence type="ECO:0000256" key="3">
    <source>
        <dbReference type="ARBA" id="ARBA00022737"/>
    </source>
</evidence>
<feature type="domain" description="4Fe-4S ferredoxin-type" evidence="7">
    <location>
        <begin position="81"/>
        <end position="112"/>
    </location>
</feature>
<comment type="caution">
    <text evidence="8">The sequence shown here is derived from an EMBL/GenBank/DDBJ whole genome shotgun (WGS) entry which is preliminary data.</text>
</comment>
<dbReference type="GO" id="GO:0046872">
    <property type="term" value="F:metal ion binding"/>
    <property type="evidence" value="ECO:0007669"/>
    <property type="project" value="UniProtKB-KW"/>
</dbReference>
<dbReference type="InterPro" id="IPR017900">
    <property type="entry name" value="4Fe4S_Fe_S_CS"/>
</dbReference>
<proteinExistence type="predicted"/>
<evidence type="ECO:0000313" key="8">
    <source>
        <dbReference type="EMBL" id="GKX54444.1"/>
    </source>
</evidence>
<dbReference type="PANTHER" id="PTHR43177:SF3">
    <property type="entry name" value="PROTEIN NRFC HOMOLOG"/>
    <property type="match status" value="1"/>
</dbReference>
<dbReference type="Pfam" id="PF13247">
    <property type="entry name" value="Fer4_11"/>
    <property type="match status" value="1"/>
</dbReference>
<dbReference type="SUPFAM" id="SSF54862">
    <property type="entry name" value="4Fe-4S ferredoxins"/>
    <property type="match status" value="1"/>
</dbReference>
<keyword evidence="4" id="KW-0408">Iron</keyword>
<dbReference type="PANTHER" id="PTHR43177">
    <property type="entry name" value="PROTEIN NRFC"/>
    <property type="match status" value="1"/>
</dbReference>
<dbReference type="PROSITE" id="PS00198">
    <property type="entry name" value="4FE4S_FER_1"/>
    <property type="match status" value="1"/>
</dbReference>
<protein>
    <submittedName>
        <fullName evidence="8">Ferredoxin-like protein YdhX</fullName>
    </submittedName>
</protein>
<keyword evidence="6" id="KW-0732">Signal</keyword>
<dbReference type="Proteomes" id="UP001058124">
    <property type="component" value="Unassembled WGS sequence"/>
</dbReference>
<keyword evidence="5" id="KW-0411">Iron-sulfur</keyword>
<dbReference type="RefSeq" id="WP_027273007.1">
    <property type="nucleotide sequence ID" value="NZ_BRLH01000001.1"/>
</dbReference>
<evidence type="ECO:0000259" key="7">
    <source>
        <dbReference type="PROSITE" id="PS51379"/>
    </source>
</evidence>
<dbReference type="Gene3D" id="3.30.70.20">
    <property type="match status" value="2"/>
</dbReference>
<feature type="domain" description="4Fe-4S ferredoxin-type" evidence="7">
    <location>
        <begin position="36"/>
        <end position="64"/>
    </location>
</feature>
<accession>A0AAV5MYF6</accession>
<evidence type="ECO:0000313" key="9">
    <source>
        <dbReference type="Proteomes" id="UP001058124"/>
    </source>
</evidence>
<evidence type="ECO:0000256" key="5">
    <source>
        <dbReference type="ARBA" id="ARBA00023014"/>
    </source>
</evidence>
<keyword evidence="3" id="KW-0677">Repeat</keyword>
<feature type="signal peptide" evidence="6">
    <location>
        <begin position="1"/>
        <end position="26"/>
    </location>
</feature>
<name>A0AAV5MYF6_9GAMM</name>
<dbReference type="InterPro" id="IPR006311">
    <property type="entry name" value="TAT_signal"/>
</dbReference>
<gene>
    <name evidence="8" type="primary">ydhX</name>
    <name evidence="8" type="ORF">SOASR030_05560</name>
</gene>
<dbReference type="InterPro" id="IPR050954">
    <property type="entry name" value="ET_IronSulfur_Cluster-Binding"/>
</dbReference>
<dbReference type="AlphaFoldDB" id="A0AAV5MYF6"/>
<dbReference type="PROSITE" id="PS51379">
    <property type="entry name" value="4FE4S_FER_2"/>
    <property type="match status" value="3"/>
</dbReference>
<organism evidence="8 9">
    <name type="scientific">Leminorella grimontii</name>
    <dbReference type="NCBI Taxonomy" id="82981"/>
    <lineage>
        <taxon>Bacteria</taxon>
        <taxon>Pseudomonadati</taxon>
        <taxon>Pseudomonadota</taxon>
        <taxon>Gammaproteobacteria</taxon>
        <taxon>Enterobacterales</taxon>
        <taxon>Budviciaceae</taxon>
        <taxon>Leminorella</taxon>
    </lineage>
</organism>
<keyword evidence="9" id="KW-1185">Reference proteome</keyword>
<evidence type="ECO:0000256" key="2">
    <source>
        <dbReference type="ARBA" id="ARBA00022723"/>
    </source>
</evidence>
<sequence length="212" mass="23566">MSHSRRRFLLAVGSAVLIAGSGRAIANAITQKGKRYALIHDETRCIGCNECAVACAKANDVTAGYSRLSMIPLPKSEQNDNEERYFRHSCQQCDDAPCISVCPTGASYRDENGIVQINKALCLGCDYCVSACPYDVRYIDPVKHVADKCDFCSEKRLSQGFMPVCVRICPKNALFFGEEESADVQRQLRVGTYYVHQLKNVGKPHIYRIVSL</sequence>
<dbReference type="GO" id="GO:0051539">
    <property type="term" value="F:4 iron, 4 sulfur cluster binding"/>
    <property type="evidence" value="ECO:0007669"/>
    <property type="project" value="UniProtKB-KW"/>
</dbReference>
<keyword evidence="1" id="KW-0004">4Fe-4S</keyword>
<dbReference type="FunFam" id="3.30.70.20:FF:000014">
    <property type="entry name" value="Cytochrome c nitrite reductase, Fe-S protein"/>
    <property type="match status" value="1"/>
</dbReference>
<dbReference type="CDD" id="cd10551">
    <property type="entry name" value="PsrB"/>
    <property type="match status" value="1"/>
</dbReference>
<keyword evidence="2" id="KW-0479">Metal-binding</keyword>
<dbReference type="EMBL" id="BRLH01000001">
    <property type="protein sequence ID" value="GKX54444.1"/>
    <property type="molecule type" value="Genomic_DNA"/>
</dbReference>
<dbReference type="PROSITE" id="PS51318">
    <property type="entry name" value="TAT"/>
    <property type="match status" value="1"/>
</dbReference>
<feature type="domain" description="4Fe-4S ferredoxin-type" evidence="7">
    <location>
        <begin position="113"/>
        <end position="142"/>
    </location>
</feature>
<dbReference type="InterPro" id="IPR017896">
    <property type="entry name" value="4Fe4S_Fe-S-bd"/>
</dbReference>
<evidence type="ECO:0000256" key="1">
    <source>
        <dbReference type="ARBA" id="ARBA00022485"/>
    </source>
</evidence>
<evidence type="ECO:0000256" key="6">
    <source>
        <dbReference type="SAM" id="SignalP"/>
    </source>
</evidence>
<reference evidence="8" key="1">
    <citation type="submission" date="2022-06" db="EMBL/GenBank/DDBJ databases">
        <title>Draft genome sequences of Leminorella grimontii str. JCM5902.</title>
        <authorList>
            <person name="Wakabayashi Y."/>
            <person name="Kojima K."/>
        </authorList>
    </citation>
    <scope>NUCLEOTIDE SEQUENCE</scope>
    <source>
        <strain evidence="8">JCM 5902</strain>
    </source>
</reference>